<keyword evidence="1" id="KW-1133">Transmembrane helix</keyword>
<dbReference type="RefSeq" id="WP_308452192.1">
    <property type="nucleotide sequence ID" value="NZ_JAJEPU010000096.1"/>
</dbReference>
<keyword evidence="1" id="KW-0812">Transmembrane</keyword>
<dbReference type="InterPro" id="IPR012337">
    <property type="entry name" value="RNaseH-like_sf"/>
</dbReference>
<dbReference type="NCBIfam" id="NF033559">
    <property type="entry name" value="transpos_IS1634"/>
    <property type="match status" value="1"/>
</dbReference>
<evidence type="ECO:0000259" key="2">
    <source>
        <dbReference type="Pfam" id="PF01609"/>
    </source>
</evidence>
<name>A0AAE3DJE3_9FIRM</name>
<dbReference type="Pfam" id="PF01609">
    <property type="entry name" value="DDE_Tnp_1"/>
    <property type="match status" value="1"/>
</dbReference>
<keyword evidence="4" id="KW-1185">Reference proteome</keyword>
<dbReference type="EMBL" id="JAJEPU010000096">
    <property type="protein sequence ID" value="MCC2166065.1"/>
    <property type="molecule type" value="Genomic_DNA"/>
</dbReference>
<evidence type="ECO:0000256" key="1">
    <source>
        <dbReference type="SAM" id="Phobius"/>
    </source>
</evidence>
<comment type="caution">
    <text evidence="3">The sequence shown here is derived from an EMBL/GenBank/DDBJ whole genome shotgun (WGS) entry which is preliminary data.</text>
</comment>
<dbReference type="PANTHER" id="PTHR34614">
    <property type="match status" value="1"/>
</dbReference>
<dbReference type="GO" id="GO:0004803">
    <property type="term" value="F:transposase activity"/>
    <property type="evidence" value="ECO:0007669"/>
    <property type="project" value="InterPro"/>
</dbReference>
<gene>
    <name evidence="3" type="ORF">LKD32_14580</name>
</gene>
<feature type="transmembrane region" description="Helical" evidence="1">
    <location>
        <begin position="487"/>
        <end position="504"/>
    </location>
</feature>
<dbReference type="SUPFAM" id="SSF53098">
    <property type="entry name" value="Ribonuclease H-like"/>
    <property type="match status" value="1"/>
</dbReference>
<protein>
    <submittedName>
        <fullName evidence="3">IS1634 family transposase</fullName>
    </submittedName>
</protein>
<evidence type="ECO:0000313" key="3">
    <source>
        <dbReference type="EMBL" id="MCC2166065.1"/>
    </source>
</evidence>
<accession>A0AAE3DJE3</accession>
<reference evidence="3" key="1">
    <citation type="submission" date="2021-10" db="EMBL/GenBank/DDBJ databases">
        <title>Anaerobic single-cell dispensing facilitates the cultivation of human gut bacteria.</title>
        <authorList>
            <person name="Afrizal A."/>
        </authorList>
    </citation>
    <scope>NUCLEOTIDE SEQUENCE</scope>
    <source>
        <strain evidence="3">CLA-AA-H274</strain>
    </source>
</reference>
<dbReference type="PANTHER" id="PTHR34614:SF2">
    <property type="entry name" value="TRANSPOSASE IS4-LIKE DOMAIN-CONTAINING PROTEIN"/>
    <property type="match status" value="1"/>
</dbReference>
<dbReference type="GO" id="GO:0006313">
    <property type="term" value="P:DNA transposition"/>
    <property type="evidence" value="ECO:0007669"/>
    <property type="project" value="InterPro"/>
</dbReference>
<dbReference type="InterPro" id="IPR002559">
    <property type="entry name" value="Transposase_11"/>
</dbReference>
<proteinExistence type="predicted"/>
<dbReference type="Proteomes" id="UP001198962">
    <property type="component" value="Unassembled WGS sequence"/>
</dbReference>
<keyword evidence="1" id="KW-0472">Membrane</keyword>
<organism evidence="3 4">
    <name type="scientific">Brotaphodocola catenula</name>
    <dbReference type="NCBI Taxonomy" id="2885361"/>
    <lineage>
        <taxon>Bacteria</taxon>
        <taxon>Bacillati</taxon>
        <taxon>Bacillota</taxon>
        <taxon>Clostridia</taxon>
        <taxon>Lachnospirales</taxon>
        <taxon>Lachnospiraceae</taxon>
        <taxon>Brotaphodocola</taxon>
    </lineage>
</organism>
<dbReference type="GO" id="GO:0003677">
    <property type="term" value="F:DNA binding"/>
    <property type="evidence" value="ECO:0007669"/>
    <property type="project" value="InterPro"/>
</dbReference>
<dbReference type="AlphaFoldDB" id="A0AAE3DJE3"/>
<dbReference type="InterPro" id="IPR047654">
    <property type="entry name" value="IS1634_transpos"/>
</dbReference>
<sequence>MKVNTSKSKNAESFYIKQSYIDANGKSTSRTIRKLGTLKELLVEHGPTRDDVMAWAKEQARIETEKFELEKENHCIPITFHPNRKIPHGERRKFEGGYLFLQSLYYELGLNKICRKIRDKRHYSYDLNAILSDLIYTRILEPGSKRSSFESSKNFLEPPAYQLHDVYRALSVLSEECDLIQSEVYRNSQTVLKRNDGILYYDCTNYYFEIEQEDGSKKYGKSKENRPNPIVQMGLFTDGDGIPLAFHIFPGNQNEQTSLKPLEKKVIEEFGCEEFVFCSDAGLASENNRILNHTKKRAFIVTQSIKKLPQEYRELALNRKNFRRLSDHKTVSLDELTEEDRNEVFYKEEPYSSKKMEQRLLITYSPKYAAYQKEIRDKQIERAKAMLANGKHKKNRKNPNDPARFIDKAAVTKDGEIANILYFLDEEKIAEESQYDGLYAVCTDLFDDEPESILRVSESRWQIEACFRIMKTDFAARPVFVQREDRIQAHFLVCFLALLIYRLLEKKLGKKYTCDEILSTLKEYEFADIQGQGFIPIYESTKLTDDLHKVVGFETDYEFITKRKMKEIQKLSKQPPEK</sequence>
<evidence type="ECO:0000313" key="4">
    <source>
        <dbReference type="Proteomes" id="UP001198962"/>
    </source>
</evidence>
<feature type="domain" description="Transposase IS4-like" evidence="2">
    <location>
        <begin position="213"/>
        <end position="499"/>
    </location>
</feature>